<dbReference type="GO" id="GO:0032259">
    <property type="term" value="P:methylation"/>
    <property type="evidence" value="ECO:0007669"/>
    <property type="project" value="UniProtKB-KW"/>
</dbReference>
<dbReference type="InterPro" id="IPR016764">
    <property type="entry name" value="MeTrfase_MtxX_xsu"/>
</dbReference>
<name>A0A8T7HF40_9EURY</name>
<gene>
    <name evidence="4" type="primary">mtxX</name>
    <name evidence="4" type="ORF">HQQ74_09755</name>
</gene>
<dbReference type="GO" id="GO:0008168">
    <property type="term" value="F:methyltransferase activity"/>
    <property type="evidence" value="ECO:0007669"/>
    <property type="project" value="UniProtKB-KW"/>
</dbReference>
<dbReference type="Proteomes" id="UP000737555">
    <property type="component" value="Unassembled WGS sequence"/>
</dbReference>
<proteinExistence type="inferred from homology"/>
<evidence type="ECO:0000256" key="1">
    <source>
        <dbReference type="ARBA" id="ARBA00009125"/>
    </source>
</evidence>
<dbReference type="AlphaFoldDB" id="A0A8T7HF40"/>
<protein>
    <submittedName>
        <fullName evidence="4">Methanogenesis marker protein Mmp4/MtxX</fullName>
    </submittedName>
</protein>
<accession>A0A8T7HF40</accession>
<dbReference type="EMBL" id="JABMJE010000176">
    <property type="protein sequence ID" value="NQS78958.1"/>
    <property type="molecule type" value="Genomic_DNA"/>
</dbReference>
<evidence type="ECO:0000313" key="5">
    <source>
        <dbReference type="Proteomes" id="UP000737555"/>
    </source>
</evidence>
<keyword evidence="3" id="KW-0808">Transferase</keyword>
<evidence type="ECO:0000256" key="2">
    <source>
        <dbReference type="ARBA" id="ARBA00022603"/>
    </source>
</evidence>
<comment type="similarity">
    <text evidence="1">Belongs to the MtxX family.</text>
</comment>
<dbReference type="NCBIfam" id="TIGR03270">
    <property type="entry name" value="methan_mark_4"/>
    <property type="match status" value="1"/>
</dbReference>
<dbReference type="Gene3D" id="3.40.718.10">
    <property type="entry name" value="Isopropylmalate Dehydrogenase"/>
    <property type="match status" value="1"/>
</dbReference>
<dbReference type="SUPFAM" id="SSF53659">
    <property type="entry name" value="Isocitrate/Isopropylmalate dehydrogenase-like"/>
    <property type="match status" value="1"/>
</dbReference>
<sequence>MPVRVGLGVASPDERILSTIQAVGGEADIVLFSRPGTTDSLGSAATVVEAEEPEAALVEALAEGRIDAAVRGTLPASSTLKALKQAMGVDHLERIALLETADGHLFLFAPVGVDEGWTVAEKVRFVERGREIARSFGLAEGVAVLSGGRLGDLGRHPAVDRTMADAELVARLTGAEHTEILIEEAARRYGMVVAPDGVSGNLVFRTLTFLGAGKGHGAPVVNIDKIFVDTSRASADYTNAIMLAKSLAESLIS</sequence>
<evidence type="ECO:0000256" key="3">
    <source>
        <dbReference type="ARBA" id="ARBA00022679"/>
    </source>
</evidence>
<organism evidence="4 5">
    <name type="scientific">Methanoculleus bourgensis</name>
    <dbReference type="NCBI Taxonomy" id="83986"/>
    <lineage>
        <taxon>Archaea</taxon>
        <taxon>Methanobacteriati</taxon>
        <taxon>Methanobacteriota</taxon>
        <taxon>Stenosarchaea group</taxon>
        <taxon>Methanomicrobia</taxon>
        <taxon>Methanomicrobiales</taxon>
        <taxon>Methanomicrobiaceae</taxon>
        <taxon>Methanoculleus</taxon>
    </lineage>
</organism>
<keyword evidence="2" id="KW-0489">Methyltransferase</keyword>
<reference evidence="4" key="1">
    <citation type="submission" date="2020-05" db="EMBL/GenBank/DDBJ databases">
        <title>The first insight into the ecology of ammonia-tolerant syntrophic propionate oxidizing bacteria.</title>
        <authorList>
            <person name="Singh A."/>
            <person name="Schnurer A."/>
            <person name="Westerholm M."/>
        </authorList>
    </citation>
    <scope>NUCLEOTIDE SEQUENCE</scope>
    <source>
        <strain evidence="4">MAG54</strain>
    </source>
</reference>
<comment type="caution">
    <text evidence="4">The sequence shown here is derived from an EMBL/GenBank/DDBJ whole genome shotgun (WGS) entry which is preliminary data.</text>
</comment>
<evidence type="ECO:0000313" key="4">
    <source>
        <dbReference type="EMBL" id="NQS78958.1"/>
    </source>
</evidence>